<keyword evidence="2" id="KW-0456">Lyase</keyword>
<dbReference type="AlphaFoldDB" id="A0A4P8XMG6"/>
<dbReference type="RefSeq" id="WP_138224591.1">
    <property type="nucleotide sequence ID" value="NZ_CP040396.1"/>
</dbReference>
<sequence length="254" mass="28332">MMKPGVLVISHGSREPSWVALVEEAVTAMAERCHLPVSASYLELVDGKLIQDGIDLLEGQGVTDMLVIPLFISSGSTHVDEIAYAIGAKPEPDMETDLDPFRVQARVHFGDPFDDGADTAAMVWDKVRSLSVNPAEEVILMVGHGSPHELFWRRWEKIAASLAKRVTEVSGLETDWALLNPGDVREKAEAWQKRGYEVIVSPLFLSKGYFTDHVIPQRLEGLPCRYSGEPLLPHPRLAEWMLKQVERLLKSLKL</sequence>
<dbReference type="EMBL" id="CP040396">
    <property type="protein sequence ID" value="QCT01459.1"/>
    <property type="molecule type" value="Genomic_DNA"/>
</dbReference>
<protein>
    <submittedName>
        <fullName evidence="3">Cobalamin (Vitamin B12) biosynthesis CbiX protein</fullName>
    </submittedName>
</protein>
<dbReference type="GO" id="GO:0016829">
    <property type="term" value="F:lyase activity"/>
    <property type="evidence" value="ECO:0007669"/>
    <property type="project" value="UniProtKB-KW"/>
</dbReference>
<organism evidence="3 4">
    <name type="scientific">Paenibacillus algicola</name>
    <dbReference type="NCBI Taxonomy" id="2565926"/>
    <lineage>
        <taxon>Bacteria</taxon>
        <taxon>Bacillati</taxon>
        <taxon>Bacillota</taxon>
        <taxon>Bacilli</taxon>
        <taxon>Bacillales</taxon>
        <taxon>Paenibacillaceae</taxon>
        <taxon>Paenibacillus</taxon>
    </lineage>
</organism>
<proteinExistence type="predicted"/>
<dbReference type="GO" id="GO:0046872">
    <property type="term" value="F:metal ion binding"/>
    <property type="evidence" value="ECO:0007669"/>
    <property type="project" value="UniProtKB-KW"/>
</dbReference>
<dbReference type="InterPro" id="IPR002762">
    <property type="entry name" value="CbiX-like"/>
</dbReference>
<dbReference type="Gene3D" id="3.40.50.1400">
    <property type="match status" value="2"/>
</dbReference>
<dbReference type="PANTHER" id="PTHR33542:SF3">
    <property type="entry name" value="SIROHYDROCHLORIN FERROCHELATASE, CHLOROPLASTIC"/>
    <property type="match status" value="1"/>
</dbReference>
<dbReference type="InterPro" id="IPR050963">
    <property type="entry name" value="Sirohydro_Cobaltochel/CbiX"/>
</dbReference>
<evidence type="ECO:0000256" key="2">
    <source>
        <dbReference type="ARBA" id="ARBA00023239"/>
    </source>
</evidence>
<gene>
    <name evidence="3" type="ORF">E6C60_0738</name>
</gene>
<evidence type="ECO:0000256" key="1">
    <source>
        <dbReference type="ARBA" id="ARBA00022723"/>
    </source>
</evidence>
<keyword evidence="1" id="KW-0479">Metal-binding</keyword>
<accession>A0A4P8XMG6</accession>
<reference evidence="3 4" key="1">
    <citation type="submission" date="2019-05" db="EMBL/GenBank/DDBJ databases">
        <authorList>
            <person name="Chen C."/>
        </authorList>
    </citation>
    <scope>NUCLEOTIDE SEQUENCE [LARGE SCALE GENOMIC DNA]</scope>
    <source>
        <strain evidence="3 4">HB172198</strain>
    </source>
</reference>
<name>A0A4P8XMG6_9BACL</name>
<evidence type="ECO:0000313" key="3">
    <source>
        <dbReference type="EMBL" id="QCT01459.1"/>
    </source>
</evidence>
<dbReference type="CDD" id="cd03416">
    <property type="entry name" value="CbiX_SirB_N"/>
    <property type="match status" value="1"/>
</dbReference>
<evidence type="ECO:0000313" key="4">
    <source>
        <dbReference type="Proteomes" id="UP000300879"/>
    </source>
</evidence>
<dbReference type="KEGG" id="palo:E6C60_0738"/>
<dbReference type="SUPFAM" id="SSF53800">
    <property type="entry name" value="Chelatase"/>
    <property type="match status" value="1"/>
</dbReference>
<dbReference type="Pfam" id="PF01903">
    <property type="entry name" value="CbiX"/>
    <property type="match status" value="2"/>
</dbReference>
<dbReference type="PANTHER" id="PTHR33542">
    <property type="entry name" value="SIROHYDROCHLORIN FERROCHELATASE, CHLOROPLASTIC"/>
    <property type="match status" value="1"/>
</dbReference>
<keyword evidence="4" id="KW-1185">Reference proteome</keyword>
<dbReference type="Proteomes" id="UP000300879">
    <property type="component" value="Chromosome"/>
</dbReference>
<dbReference type="OrthoDB" id="1489951at2"/>